<dbReference type="EMBL" id="JADBEK010000001">
    <property type="protein sequence ID" value="MBE1584156.1"/>
    <property type="molecule type" value="Genomic_DNA"/>
</dbReference>
<feature type="region of interest" description="Disordered" evidence="1">
    <location>
        <begin position="107"/>
        <end position="140"/>
    </location>
</feature>
<evidence type="ECO:0000313" key="2">
    <source>
        <dbReference type="EMBL" id="MBE1584156.1"/>
    </source>
</evidence>
<dbReference type="RefSeq" id="WP_192785139.1">
    <property type="nucleotide sequence ID" value="NZ_JADBEK010000001.1"/>
</dbReference>
<evidence type="ECO:0000256" key="1">
    <source>
        <dbReference type="SAM" id="MobiDB-lite"/>
    </source>
</evidence>
<keyword evidence="3" id="KW-1185">Reference proteome</keyword>
<evidence type="ECO:0000313" key="3">
    <source>
        <dbReference type="Proteomes" id="UP000633509"/>
    </source>
</evidence>
<gene>
    <name evidence="2" type="ORF">H4W80_002414</name>
</gene>
<organism evidence="2 3">
    <name type="scientific">Nonomuraea angiospora</name>
    <dbReference type="NCBI Taxonomy" id="46172"/>
    <lineage>
        <taxon>Bacteria</taxon>
        <taxon>Bacillati</taxon>
        <taxon>Actinomycetota</taxon>
        <taxon>Actinomycetes</taxon>
        <taxon>Streptosporangiales</taxon>
        <taxon>Streptosporangiaceae</taxon>
        <taxon>Nonomuraea</taxon>
    </lineage>
</organism>
<evidence type="ECO:0008006" key="4">
    <source>
        <dbReference type="Google" id="ProtNLM"/>
    </source>
</evidence>
<accession>A0ABR9LVP5</accession>
<proteinExistence type="predicted"/>
<sequence>MLRFLAVLALAVTLCGCQGEQGCTLIGTRVGVQVDVAAPLASRVVAAKLEVCQAGRCTEPKLELFPSDQGGKYGFGDVGGLRKEWATVRLRLTDAAGKEVLDRTIDVTPKGRFPNGPQCGEGGPNAQVEVNGEGRMRERP</sequence>
<reference evidence="2 3" key="1">
    <citation type="submission" date="2020-10" db="EMBL/GenBank/DDBJ databases">
        <title>Sequencing the genomes of 1000 actinobacteria strains.</title>
        <authorList>
            <person name="Klenk H.-P."/>
        </authorList>
    </citation>
    <scope>NUCLEOTIDE SEQUENCE [LARGE SCALE GENOMIC DNA]</scope>
    <source>
        <strain evidence="2 3">DSM 43173</strain>
    </source>
</reference>
<comment type="caution">
    <text evidence="2">The sequence shown here is derived from an EMBL/GenBank/DDBJ whole genome shotgun (WGS) entry which is preliminary data.</text>
</comment>
<dbReference type="Proteomes" id="UP000633509">
    <property type="component" value="Unassembled WGS sequence"/>
</dbReference>
<name>A0ABR9LVP5_9ACTN</name>
<protein>
    <recommendedName>
        <fullName evidence="4">Lipoprotein</fullName>
    </recommendedName>
</protein>
<dbReference type="PROSITE" id="PS51257">
    <property type="entry name" value="PROKAR_LIPOPROTEIN"/>
    <property type="match status" value="1"/>
</dbReference>